<feature type="compositionally biased region" description="Basic and acidic residues" evidence="1">
    <location>
        <begin position="487"/>
        <end position="499"/>
    </location>
</feature>
<feature type="transmembrane region" description="Helical" evidence="2">
    <location>
        <begin position="279"/>
        <end position="302"/>
    </location>
</feature>
<feature type="compositionally biased region" description="Basic and acidic residues" evidence="1">
    <location>
        <begin position="457"/>
        <end position="471"/>
    </location>
</feature>
<accession>A0AAN6MXA3</accession>
<gene>
    <name evidence="4" type="ORF">QBC46DRAFT_368664</name>
</gene>
<dbReference type="PANTHER" id="PTHR35184:SF1">
    <property type="entry name" value="INTEGRAL MEMBRANE PROTEIN"/>
    <property type="match status" value="1"/>
</dbReference>
<dbReference type="PANTHER" id="PTHR35184">
    <property type="entry name" value="YALI0C10208P"/>
    <property type="match status" value="1"/>
</dbReference>
<proteinExistence type="predicted"/>
<sequence length="511" mass="54738">MTEIRPVIPALAIPILLAIIPAVFGHEATKASPNPTSTTIRPLYLYTPVATTGNFPPEASPQQPNTLIVEILFSVAAAELSSITQTVSERPSPPVLGSPAAAAAQQAATALVEKVTAEQDPASESFMGQVPNATIDLPLTIVFLLLFAAAAFTHISIYRNNAKRGHKFLLSDVIFDFCMIRTLTCIFRIIWVFVNTRGIILVALIFENGGAAVLFAVNIFFVQRLVRSIQPHYGWNPIFGYVTLTLAFSVPAVIILNIVSLSVSFFSVGNEVRLGATKGMLIFGASWNVFLVNFPMMALFAACVVQGPKPEPFGIGQFRTKAAILLFGAAALSIGAALRLAAIVNPQPPDSSDVLYSKALFYMTGFLLEILVVALYAVGRVDLLFHIPDASAGPGDYARGSAAGAGATIDVEGKLLRPGVPYEVIGAGAGGADRLLVTFSTTLHGLPSGEPPQASEKVTEKELPPRPDRVSRRTSLMTALRPQRPPQDGRDFPRDEQDSRSWIYVADGTRP</sequence>
<feature type="transmembrane region" description="Helical" evidence="2">
    <location>
        <begin position="238"/>
        <end position="259"/>
    </location>
</feature>
<evidence type="ECO:0000313" key="5">
    <source>
        <dbReference type="Proteomes" id="UP001303473"/>
    </source>
</evidence>
<reference evidence="5" key="1">
    <citation type="journal article" date="2023" name="Mol. Phylogenet. Evol.">
        <title>Genome-scale phylogeny and comparative genomics of the fungal order Sordariales.</title>
        <authorList>
            <person name="Hensen N."/>
            <person name="Bonometti L."/>
            <person name="Westerberg I."/>
            <person name="Brannstrom I.O."/>
            <person name="Guillou S."/>
            <person name="Cros-Aarteil S."/>
            <person name="Calhoun S."/>
            <person name="Haridas S."/>
            <person name="Kuo A."/>
            <person name="Mondo S."/>
            <person name="Pangilinan J."/>
            <person name="Riley R."/>
            <person name="LaButti K."/>
            <person name="Andreopoulos B."/>
            <person name="Lipzen A."/>
            <person name="Chen C."/>
            <person name="Yan M."/>
            <person name="Daum C."/>
            <person name="Ng V."/>
            <person name="Clum A."/>
            <person name="Steindorff A."/>
            <person name="Ohm R.A."/>
            <person name="Martin F."/>
            <person name="Silar P."/>
            <person name="Natvig D.O."/>
            <person name="Lalanne C."/>
            <person name="Gautier V."/>
            <person name="Ament-Velasquez S.L."/>
            <person name="Kruys A."/>
            <person name="Hutchinson M.I."/>
            <person name="Powell A.J."/>
            <person name="Barry K."/>
            <person name="Miller A.N."/>
            <person name="Grigoriev I.V."/>
            <person name="Debuchy R."/>
            <person name="Gladieux P."/>
            <person name="Hiltunen Thoren M."/>
            <person name="Johannesson H."/>
        </authorList>
    </citation>
    <scope>NUCLEOTIDE SEQUENCE [LARGE SCALE GENOMIC DNA]</scope>
    <source>
        <strain evidence="5">CBS 340.73</strain>
    </source>
</reference>
<evidence type="ECO:0000256" key="2">
    <source>
        <dbReference type="SAM" id="Phobius"/>
    </source>
</evidence>
<comment type="caution">
    <text evidence="4">The sequence shown here is derived from an EMBL/GenBank/DDBJ whole genome shotgun (WGS) entry which is preliminary data.</text>
</comment>
<feature type="chain" id="PRO_5043033552" evidence="3">
    <location>
        <begin position="26"/>
        <end position="511"/>
    </location>
</feature>
<keyword evidence="3" id="KW-0732">Signal</keyword>
<feature type="signal peptide" evidence="3">
    <location>
        <begin position="1"/>
        <end position="25"/>
    </location>
</feature>
<dbReference type="InterPro" id="IPR021460">
    <property type="entry name" value="DUF3112"/>
</dbReference>
<dbReference type="AlphaFoldDB" id="A0AAN6MXA3"/>
<keyword evidence="5" id="KW-1185">Reference proteome</keyword>
<keyword evidence="2" id="KW-0812">Transmembrane</keyword>
<feature type="transmembrane region" description="Helical" evidence="2">
    <location>
        <begin position="323"/>
        <end position="344"/>
    </location>
</feature>
<evidence type="ECO:0000256" key="1">
    <source>
        <dbReference type="SAM" id="MobiDB-lite"/>
    </source>
</evidence>
<keyword evidence="2" id="KW-0472">Membrane</keyword>
<evidence type="ECO:0000256" key="3">
    <source>
        <dbReference type="SAM" id="SignalP"/>
    </source>
</evidence>
<dbReference type="Pfam" id="PF11309">
    <property type="entry name" value="DUF3112"/>
    <property type="match status" value="1"/>
</dbReference>
<feature type="region of interest" description="Disordered" evidence="1">
    <location>
        <begin position="445"/>
        <end position="511"/>
    </location>
</feature>
<feature type="transmembrane region" description="Helical" evidence="2">
    <location>
        <begin position="199"/>
        <end position="226"/>
    </location>
</feature>
<organism evidence="4 5">
    <name type="scientific">Diplogelasinospora grovesii</name>
    <dbReference type="NCBI Taxonomy" id="303347"/>
    <lineage>
        <taxon>Eukaryota</taxon>
        <taxon>Fungi</taxon>
        <taxon>Dikarya</taxon>
        <taxon>Ascomycota</taxon>
        <taxon>Pezizomycotina</taxon>
        <taxon>Sordariomycetes</taxon>
        <taxon>Sordariomycetidae</taxon>
        <taxon>Sordariales</taxon>
        <taxon>Diplogelasinosporaceae</taxon>
        <taxon>Diplogelasinospora</taxon>
    </lineage>
</organism>
<dbReference type="EMBL" id="MU854107">
    <property type="protein sequence ID" value="KAK3933612.1"/>
    <property type="molecule type" value="Genomic_DNA"/>
</dbReference>
<evidence type="ECO:0000313" key="4">
    <source>
        <dbReference type="EMBL" id="KAK3933612.1"/>
    </source>
</evidence>
<name>A0AAN6MXA3_9PEZI</name>
<feature type="transmembrane region" description="Helical" evidence="2">
    <location>
        <begin position="137"/>
        <end position="157"/>
    </location>
</feature>
<protein>
    <submittedName>
        <fullName evidence="4">Uncharacterized protein</fullName>
    </submittedName>
</protein>
<dbReference type="Proteomes" id="UP001303473">
    <property type="component" value="Unassembled WGS sequence"/>
</dbReference>
<feature type="transmembrane region" description="Helical" evidence="2">
    <location>
        <begin position="359"/>
        <end position="378"/>
    </location>
</feature>
<feature type="transmembrane region" description="Helical" evidence="2">
    <location>
        <begin position="169"/>
        <end position="193"/>
    </location>
</feature>
<keyword evidence="2" id="KW-1133">Transmembrane helix</keyword>